<organism evidence="2">
    <name type="scientific">marine metagenome</name>
    <dbReference type="NCBI Taxonomy" id="408172"/>
    <lineage>
        <taxon>unclassified sequences</taxon>
        <taxon>metagenomes</taxon>
        <taxon>ecological metagenomes</taxon>
    </lineage>
</organism>
<dbReference type="EMBL" id="UINC01008414">
    <property type="protein sequence ID" value="SVA37876.1"/>
    <property type="molecule type" value="Genomic_DNA"/>
</dbReference>
<accession>A0A381VBX5</accession>
<evidence type="ECO:0000256" key="1">
    <source>
        <dbReference type="SAM" id="Phobius"/>
    </source>
</evidence>
<dbReference type="AlphaFoldDB" id="A0A381VBX5"/>
<gene>
    <name evidence="2" type="ORF">METZ01_LOCUS90730</name>
</gene>
<reference evidence="2" key="1">
    <citation type="submission" date="2018-05" db="EMBL/GenBank/DDBJ databases">
        <authorList>
            <person name="Lanie J.A."/>
            <person name="Ng W.-L."/>
            <person name="Kazmierczak K.M."/>
            <person name="Andrzejewski T.M."/>
            <person name="Davidsen T.M."/>
            <person name="Wayne K.J."/>
            <person name="Tettelin H."/>
            <person name="Glass J.I."/>
            <person name="Rusch D."/>
            <person name="Podicherti R."/>
            <person name="Tsui H.-C.T."/>
            <person name="Winkler M.E."/>
        </authorList>
    </citation>
    <scope>NUCLEOTIDE SEQUENCE</scope>
</reference>
<keyword evidence="1" id="KW-1133">Transmembrane helix</keyword>
<name>A0A381VBX5_9ZZZZ</name>
<feature type="transmembrane region" description="Helical" evidence="1">
    <location>
        <begin position="6"/>
        <end position="26"/>
    </location>
</feature>
<keyword evidence="1" id="KW-0472">Membrane</keyword>
<keyword evidence="1" id="KW-0812">Transmembrane</keyword>
<proteinExistence type="predicted"/>
<sequence>MEIIHSFTPVWIILTSSVAALLVALLGRWPNVRETCIFAAAAIKLGLLLSLAP</sequence>
<evidence type="ECO:0000313" key="2">
    <source>
        <dbReference type="EMBL" id="SVA37876.1"/>
    </source>
</evidence>
<protein>
    <submittedName>
        <fullName evidence="2">Uncharacterized protein</fullName>
    </submittedName>
</protein>
<feature type="non-terminal residue" evidence="2">
    <location>
        <position position="53"/>
    </location>
</feature>